<dbReference type="EMBL" id="CP032184">
    <property type="protein sequence ID" value="AXZ49617.1"/>
    <property type="molecule type" value="Genomic_DNA"/>
</dbReference>
<dbReference type="SUPFAM" id="SSF141729">
    <property type="entry name" value="FimD N-terminal domain-like"/>
    <property type="match status" value="1"/>
</dbReference>
<keyword evidence="4" id="KW-1134">Transmembrane beta strand</keyword>
<evidence type="ECO:0000259" key="12">
    <source>
        <dbReference type="Pfam" id="PF13954"/>
    </source>
</evidence>
<dbReference type="GO" id="GO:0009297">
    <property type="term" value="P:pilus assembly"/>
    <property type="evidence" value="ECO:0007669"/>
    <property type="project" value="InterPro"/>
</dbReference>
<dbReference type="Proteomes" id="UP000263627">
    <property type="component" value="Chromosome"/>
</dbReference>
<proteinExistence type="inferred from homology"/>
<keyword evidence="8 9" id="KW-0998">Cell outer membrane</keyword>
<reference evidence="13 15" key="1">
    <citation type="submission" date="2018-09" db="EMBL/GenBank/DDBJ databases">
        <title>Whole genome sequencing of Citrobacter freundii AR_0116.</title>
        <authorList>
            <person name="Conlan S."/>
            <person name="Thomas P.J."/>
            <person name="Mullikin J."/>
            <person name="Frank K.M."/>
            <person name="Segre J.A."/>
        </authorList>
    </citation>
    <scope>NUCLEOTIDE SEQUENCE [LARGE SCALE GENOMIC DNA]</scope>
    <source>
        <strain evidence="13 15">AR_0116</strain>
    </source>
</reference>
<evidence type="ECO:0000256" key="4">
    <source>
        <dbReference type="ARBA" id="ARBA00022452"/>
    </source>
</evidence>
<dbReference type="InterPro" id="IPR018030">
    <property type="entry name" value="Fimbrial_membr_usher_CS"/>
</dbReference>
<dbReference type="Gene3D" id="3.10.20.410">
    <property type="match status" value="1"/>
</dbReference>
<dbReference type="InterPro" id="IPR043142">
    <property type="entry name" value="PapC-like_C_sf"/>
</dbReference>
<gene>
    <name evidence="13" type="ORF">AM363_23190</name>
    <name evidence="14" type="ORF">KY227_001489</name>
</gene>
<dbReference type="Pfam" id="PF00577">
    <property type="entry name" value="Usher"/>
    <property type="match status" value="1"/>
</dbReference>
<evidence type="ECO:0000256" key="6">
    <source>
        <dbReference type="ARBA" id="ARBA00022729"/>
    </source>
</evidence>
<dbReference type="InterPro" id="IPR025885">
    <property type="entry name" value="PapC_N"/>
</dbReference>
<keyword evidence="7 9" id="KW-0472">Membrane</keyword>
<evidence type="ECO:0000256" key="8">
    <source>
        <dbReference type="ARBA" id="ARBA00023237"/>
    </source>
</evidence>
<evidence type="ECO:0000256" key="2">
    <source>
        <dbReference type="ARBA" id="ARBA00008064"/>
    </source>
</evidence>
<dbReference type="Pfam" id="PF13954">
    <property type="entry name" value="PapC_N"/>
    <property type="match status" value="1"/>
</dbReference>
<dbReference type="GO" id="GO:0009279">
    <property type="term" value="C:cell outer membrane"/>
    <property type="evidence" value="ECO:0007669"/>
    <property type="project" value="UniProtKB-SubCell"/>
</dbReference>
<dbReference type="PANTHER" id="PTHR30451">
    <property type="entry name" value="OUTER MEMBRANE USHER PROTEIN"/>
    <property type="match status" value="1"/>
</dbReference>
<feature type="domain" description="PapC-like C-terminal" evidence="11">
    <location>
        <begin position="778"/>
        <end position="842"/>
    </location>
</feature>
<dbReference type="Gene3D" id="2.60.40.2070">
    <property type="match status" value="1"/>
</dbReference>
<keyword evidence="3 9" id="KW-0813">Transport</keyword>
<dbReference type="Gene3D" id="2.60.40.3110">
    <property type="match status" value="1"/>
</dbReference>
<name>A0AAD2PNX3_CITFR</name>
<protein>
    <submittedName>
        <fullName evidence="14">Outer membrane usher protein</fullName>
    </submittedName>
</protein>
<dbReference type="PROSITE" id="PS01151">
    <property type="entry name" value="FIMBRIAL_USHER"/>
    <property type="match status" value="1"/>
</dbReference>
<organism evidence="14">
    <name type="scientific">Citrobacter freundii</name>
    <dbReference type="NCBI Taxonomy" id="546"/>
    <lineage>
        <taxon>Bacteria</taxon>
        <taxon>Pseudomonadati</taxon>
        <taxon>Pseudomonadota</taxon>
        <taxon>Gammaproteobacteria</taxon>
        <taxon>Enterobacterales</taxon>
        <taxon>Enterobacteriaceae</taxon>
        <taxon>Citrobacter</taxon>
        <taxon>Citrobacter freundii complex</taxon>
    </lineage>
</organism>
<dbReference type="NCBIfam" id="NF007337">
    <property type="entry name" value="PRK09828.1"/>
    <property type="match status" value="1"/>
</dbReference>
<evidence type="ECO:0000256" key="10">
    <source>
        <dbReference type="SAM" id="SignalP"/>
    </source>
</evidence>
<evidence type="ECO:0000256" key="3">
    <source>
        <dbReference type="ARBA" id="ARBA00022448"/>
    </source>
</evidence>
<feature type="domain" description="PapC N-terminal" evidence="12">
    <location>
        <begin position="42"/>
        <end position="183"/>
    </location>
</feature>
<evidence type="ECO:0000256" key="7">
    <source>
        <dbReference type="ARBA" id="ARBA00023136"/>
    </source>
</evidence>
<sequence length="870" mass="93460">MMVRRLSRSIYLSTFLTGFFSLTSAQADEGTPDESASTEMVEFSDAFLMGDAGSQLDLKRFSRGNPVLAGTYNVKVFLNGKEMFKTPLTFHENNTDYASACFTHALLEQLSVDPEPLNQEDEDGCYDLAATLPKSSSRYDPLTQELNVTIPQVYLVSHPAGYIPPSRWDSGIPMALLSYNANAWHSKSDNTTQDTFYSGLMLGLNLGAWRLRSNGAYNWDNDNGGEYSSYDLFIARDIVPLRAKLEAGDVRTNANMMDSVSLDGVHLYNDAQMDPSANSYVPVIRGVANSNAKVTVRQEGRIVTQITVPPGPFAISDYYAAQNGSDLDVTVEESDGSTRVFSMPYASIAHLLRPGEVDWDIGIGTVDKDTVDETLWAGVATASYGLSNMFTAYGGVQMADNLYTAGMLGVAMNTSIGAFSFDVTHSQTTADDVGTLKGQSYSLNYSKNFTATGTTFSVVGYRFSSENYMSMNDALSLKNTLNNYASDKNTTTQEAYHAYTRTRNEIQANVYQDVTINGESYGSFYLNGTWRSYWGDDGNTSQYSVGYSNSVGSVSYSISAQRSYDEFGEEDDSINLGFSIPLGSGSSVDYRPFSSMSVNSSSDFKGNDSVSAMATGSSRDNMYNYSLNTTSSRNKDSEDLTTIGSWVTRNGAYSTTSLSATQGLNGDQQYSLSTTGGVVLHSGGLTLASGYLTPDSTMALVHASGAKGASASMGNGQIDGFGNMVVTSLSPYRENTVGLNIDTMENDVAISNTTGVVVPTSGALVRVDIETDARKAFMLELMRDDGGFIPLAADVQDSAGSSVGTVGQAGIAFVRGMDDSGTLSVIWGSGAESRCQVSYQLDGNASMIGKTPLISGLRCRMSSTSVKVTP</sequence>
<dbReference type="RefSeq" id="WP_032948032.1">
    <property type="nucleotide sequence ID" value="NZ_CAJOXJ020000002.1"/>
</dbReference>
<comment type="subcellular location">
    <subcellularLocation>
        <location evidence="1 9">Cell outer membrane</location>
        <topology evidence="1 9">Multi-pass membrane protein</topology>
    </subcellularLocation>
</comment>
<dbReference type="Pfam" id="PF13953">
    <property type="entry name" value="PapC_C"/>
    <property type="match status" value="1"/>
</dbReference>
<dbReference type="InterPro" id="IPR042186">
    <property type="entry name" value="FimD_plug_dom"/>
</dbReference>
<evidence type="ECO:0000313" key="13">
    <source>
        <dbReference type="EMBL" id="AXZ49617.1"/>
    </source>
</evidence>
<evidence type="ECO:0000313" key="15">
    <source>
        <dbReference type="Proteomes" id="UP000263627"/>
    </source>
</evidence>
<dbReference type="InterPro" id="IPR025949">
    <property type="entry name" value="PapC-like_C"/>
</dbReference>
<dbReference type="InterPro" id="IPR000015">
    <property type="entry name" value="Fimb_usher"/>
</dbReference>
<evidence type="ECO:0000313" key="14">
    <source>
        <dbReference type="EMBL" id="EHT9938438.1"/>
    </source>
</evidence>
<evidence type="ECO:0000256" key="1">
    <source>
        <dbReference type="ARBA" id="ARBA00004571"/>
    </source>
</evidence>
<accession>A0AAD2PNX3</accession>
<dbReference type="EMBL" id="ABBJDF010000007">
    <property type="protein sequence ID" value="EHT9938438.1"/>
    <property type="molecule type" value="Genomic_DNA"/>
</dbReference>
<dbReference type="GO" id="GO:0015473">
    <property type="term" value="F:fimbrial usher porin activity"/>
    <property type="evidence" value="ECO:0007669"/>
    <property type="project" value="InterPro"/>
</dbReference>
<dbReference type="Gene3D" id="2.60.40.2610">
    <property type="entry name" value="Outer membrane usher protein FimD, plug domain"/>
    <property type="match status" value="1"/>
</dbReference>
<dbReference type="InterPro" id="IPR037224">
    <property type="entry name" value="PapC_N_sf"/>
</dbReference>
<comment type="similarity">
    <text evidence="2 9">Belongs to the fimbrial export usher family.</text>
</comment>
<keyword evidence="5 9" id="KW-0812">Transmembrane</keyword>
<dbReference type="AlphaFoldDB" id="A0AAD2PNX3"/>
<evidence type="ECO:0000259" key="11">
    <source>
        <dbReference type="Pfam" id="PF13953"/>
    </source>
</evidence>
<dbReference type="PANTHER" id="PTHR30451:SF3">
    <property type="entry name" value="OUTER MEMBRANE USHER PROTEIN HTRE-RELATED"/>
    <property type="match status" value="1"/>
</dbReference>
<feature type="chain" id="PRO_5041968085" evidence="10">
    <location>
        <begin position="28"/>
        <end position="870"/>
    </location>
</feature>
<keyword evidence="9" id="KW-1029">Fimbrium biogenesis</keyword>
<evidence type="ECO:0000256" key="5">
    <source>
        <dbReference type="ARBA" id="ARBA00022692"/>
    </source>
</evidence>
<feature type="signal peptide" evidence="10">
    <location>
        <begin position="1"/>
        <end position="27"/>
    </location>
</feature>
<keyword evidence="6 10" id="KW-0732">Signal</keyword>
<reference evidence="14" key="2">
    <citation type="submission" date="2021-07" db="EMBL/GenBank/DDBJ databases">
        <authorList>
            <consortium name="Clinical and Environmental Microbiology Branch: Whole genome sequencing antimicrobial resistance pathogens in the healthcare setting"/>
        </authorList>
    </citation>
    <scope>NUCLEOTIDE SEQUENCE</scope>
    <source>
        <strain evidence="14">2021DK-00049</strain>
    </source>
</reference>
<evidence type="ECO:0000256" key="9">
    <source>
        <dbReference type="RuleBase" id="RU003884"/>
    </source>
</evidence>